<dbReference type="AlphaFoldDB" id="A0A8S1WTL2"/>
<dbReference type="EMBL" id="CAJJDO010000093">
    <property type="protein sequence ID" value="CAD8189076.1"/>
    <property type="molecule type" value="Genomic_DNA"/>
</dbReference>
<gene>
    <name evidence="1" type="ORF">PPENT_87.1.T0930021</name>
</gene>
<evidence type="ECO:0000313" key="2">
    <source>
        <dbReference type="Proteomes" id="UP000689195"/>
    </source>
</evidence>
<name>A0A8S1WTL2_9CILI</name>
<evidence type="ECO:0000313" key="1">
    <source>
        <dbReference type="EMBL" id="CAD8189076.1"/>
    </source>
</evidence>
<comment type="caution">
    <text evidence="1">The sequence shown here is derived from an EMBL/GenBank/DDBJ whole genome shotgun (WGS) entry which is preliminary data.</text>
</comment>
<accession>A0A8S1WTL2</accession>
<proteinExistence type="predicted"/>
<keyword evidence="2" id="KW-1185">Reference proteome</keyword>
<dbReference type="Proteomes" id="UP000689195">
    <property type="component" value="Unassembled WGS sequence"/>
</dbReference>
<organism evidence="1 2">
    <name type="scientific">Paramecium pentaurelia</name>
    <dbReference type="NCBI Taxonomy" id="43138"/>
    <lineage>
        <taxon>Eukaryota</taxon>
        <taxon>Sar</taxon>
        <taxon>Alveolata</taxon>
        <taxon>Ciliophora</taxon>
        <taxon>Intramacronucleata</taxon>
        <taxon>Oligohymenophorea</taxon>
        <taxon>Peniculida</taxon>
        <taxon>Parameciidae</taxon>
        <taxon>Paramecium</taxon>
    </lineage>
</organism>
<protein>
    <submittedName>
        <fullName evidence="1">Uncharacterized protein</fullName>
    </submittedName>
</protein>
<reference evidence="1" key="1">
    <citation type="submission" date="2021-01" db="EMBL/GenBank/DDBJ databases">
        <authorList>
            <consortium name="Genoscope - CEA"/>
            <person name="William W."/>
        </authorList>
    </citation>
    <scope>NUCLEOTIDE SEQUENCE</scope>
</reference>
<sequence>MDEKITTLQQRKFLYYFQNNNTVSQKFDSQSEQVFKNQQTQLIDIILCILITERFYIIEPIIIFQSFWVKQVDFQNQCDFLVGTTVKPFKRLSCNLFLAPEMFIQKIQWLLKDPSINLSLID</sequence>